<dbReference type="Pfam" id="PF12690">
    <property type="entry name" value="BsuPI"/>
    <property type="match status" value="1"/>
</dbReference>
<dbReference type="Proteomes" id="UP000269097">
    <property type="component" value="Chromosome"/>
</dbReference>
<sequence>MKKRLVMMLAGGAVLGSVLTAGVGYASDFMQTIKINTKPVTITLNGETIVSGDKANTYQNGKENVPAAFQYRATTYVPLNLMAKTFGKDIAWNGSTRTISLTDPAPQPGIWAGRLEPSLTATSDGKYTYSVKNQTERALKFEFTSSQRYDFAIKNDKGETVYLYSSLATFAQVLGEENLKQGESLSYDINVGELGLEKGTYILEAWLTPKDGTTGDISVPFIVK</sequence>
<evidence type="ECO:0000313" key="3">
    <source>
        <dbReference type="EMBL" id="AYQ71324.1"/>
    </source>
</evidence>
<dbReference type="InterPro" id="IPR020481">
    <property type="entry name" value="Intracell_prot_inh_BsuPI"/>
</dbReference>
<evidence type="ECO:0008006" key="5">
    <source>
        <dbReference type="Google" id="ProtNLM"/>
    </source>
</evidence>
<proteinExistence type="predicted"/>
<gene>
    <name evidence="3" type="ORF">EAV92_01195</name>
</gene>
<dbReference type="Pfam" id="PF07833">
    <property type="entry name" value="Cu_amine_oxidN1"/>
    <property type="match status" value="1"/>
</dbReference>
<dbReference type="InterPro" id="IPR012854">
    <property type="entry name" value="Cu_amine_oxidase-like_N"/>
</dbReference>
<accession>A0A3G3JT06</accession>
<evidence type="ECO:0000313" key="4">
    <source>
        <dbReference type="Proteomes" id="UP000269097"/>
    </source>
</evidence>
<protein>
    <recommendedName>
        <fullName evidence="5">Copper amine oxidase N-terminal domain-containing protein</fullName>
    </recommendedName>
</protein>
<reference evidence="3 4" key="1">
    <citation type="submission" date="2018-10" db="EMBL/GenBank/DDBJ databases">
        <title>Genome Sequence of Cohnella sp.</title>
        <authorList>
            <person name="Srinivasan S."/>
            <person name="Kim M.K."/>
        </authorList>
    </citation>
    <scope>NUCLEOTIDE SEQUENCE [LARGE SCALE GENOMIC DNA]</scope>
    <source>
        <strain evidence="3 4">18JY8-7</strain>
    </source>
</reference>
<dbReference type="AlphaFoldDB" id="A0A3G3JT06"/>
<dbReference type="InterPro" id="IPR038144">
    <property type="entry name" value="IPI"/>
</dbReference>
<dbReference type="RefSeq" id="WP_123039388.1">
    <property type="nucleotide sequence ID" value="NZ_CP033433.1"/>
</dbReference>
<dbReference type="KEGG" id="coh:EAV92_01195"/>
<dbReference type="EMBL" id="CP033433">
    <property type="protein sequence ID" value="AYQ71324.1"/>
    <property type="molecule type" value="Genomic_DNA"/>
</dbReference>
<evidence type="ECO:0000259" key="2">
    <source>
        <dbReference type="Pfam" id="PF12690"/>
    </source>
</evidence>
<keyword evidence="4" id="KW-1185">Reference proteome</keyword>
<feature type="domain" description="Intracellular proteinase inhibitor BsuPI" evidence="2">
    <location>
        <begin position="126"/>
        <end position="208"/>
    </location>
</feature>
<evidence type="ECO:0000259" key="1">
    <source>
        <dbReference type="Pfam" id="PF07833"/>
    </source>
</evidence>
<organism evidence="3 4">
    <name type="scientific">Cohnella candidum</name>
    <dbReference type="NCBI Taxonomy" id="2674991"/>
    <lineage>
        <taxon>Bacteria</taxon>
        <taxon>Bacillati</taxon>
        <taxon>Bacillota</taxon>
        <taxon>Bacilli</taxon>
        <taxon>Bacillales</taxon>
        <taxon>Paenibacillaceae</taxon>
        <taxon>Cohnella</taxon>
    </lineage>
</organism>
<feature type="domain" description="Copper amine oxidase-like N-terminal" evidence="1">
    <location>
        <begin position="36"/>
        <end position="100"/>
    </location>
</feature>
<dbReference type="Gene3D" id="2.60.40.2360">
    <property type="entry name" value="Intracellular proteinase inhibitor BsuPI"/>
    <property type="match status" value="1"/>
</dbReference>
<name>A0A3G3JT06_9BACL</name>